<name>A0A172QSW2_9CORY</name>
<evidence type="ECO:0000313" key="3">
    <source>
        <dbReference type="Proteomes" id="UP000076929"/>
    </source>
</evidence>
<feature type="coiled-coil region" evidence="1">
    <location>
        <begin position="4"/>
        <end position="38"/>
    </location>
</feature>
<reference evidence="2 3" key="1">
    <citation type="submission" date="2016-05" db="EMBL/GenBank/DDBJ databases">
        <title>Complete genome sequence of Corynebacterium crudilactis, a new Corynebacterium species isolated from raw cow's milk.</title>
        <authorList>
            <person name="Christian R."/>
            <person name="Zimmermann J."/>
            <person name="Lipski A."/>
            <person name="Kalinowski J."/>
        </authorList>
    </citation>
    <scope>NUCLEOTIDE SEQUENCE [LARGE SCALE GENOMIC DNA]</scope>
    <source>
        <strain evidence="2 3">JZ16</strain>
    </source>
</reference>
<keyword evidence="1" id="KW-0175">Coiled coil</keyword>
<evidence type="ECO:0000256" key="1">
    <source>
        <dbReference type="SAM" id="Coils"/>
    </source>
</evidence>
<gene>
    <name evidence="2" type="ORF">ccrud_05680</name>
</gene>
<evidence type="ECO:0000313" key="2">
    <source>
        <dbReference type="EMBL" id="ANE03750.1"/>
    </source>
</evidence>
<dbReference type="Proteomes" id="UP000076929">
    <property type="component" value="Chromosome"/>
</dbReference>
<protein>
    <submittedName>
        <fullName evidence="2">Uncharacterized protein</fullName>
    </submittedName>
</protein>
<accession>A0A172QSW2</accession>
<dbReference type="KEGG" id="ccjz:ccrud_05680"/>
<dbReference type="EMBL" id="CP015622">
    <property type="protein sequence ID" value="ANE03750.1"/>
    <property type="molecule type" value="Genomic_DNA"/>
</dbReference>
<dbReference type="RefSeq" id="WP_066565250.1">
    <property type="nucleotide sequence ID" value="NZ_CP015622.1"/>
</dbReference>
<keyword evidence="3" id="KW-1185">Reference proteome</keyword>
<organism evidence="2 3">
    <name type="scientific">Corynebacterium crudilactis</name>
    <dbReference type="NCBI Taxonomy" id="1652495"/>
    <lineage>
        <taxon>Bacteria</taxon>
        <taxon>Bacillati</taxon>
        <taxon>Actinomycetota</taxon>
        <taxon>Actinomycetes</taxon>
        <taxon>Mycobacteriales</taxon>
        <taxon>Corynebacteriaceae</taxon>
        <taxon>Corynebacterium</taxon>
    </lineage>
</organism>
<dbReference type="AlphaFoldDB" id="A0A172QSW2"/>
<proteinExistence type="predicted"/>
<sequence>MNATNELLKNLENTEHKVRRLESELKSAKEERTQTAKAANEAGITKYRMPKVTERSEPTVAGWLK</sequence>